<accession>A0A7G6SRV1</accession>
<evidence type="ECO:0000256" key="1">
    <source>
        <dbReference type="SAM" id="SignalP"/>
    </source>
</evidence>
<feature type="chain" id="PRO_5029016279" description="DUF2807 domain-containing protein" evidence="1">
    <location>
        <begin position="18"/>
        <end position="235"/>
    </location>
</feature>
<proteinExistence type="predicted"/>
<protein>
    <recommendedName>
        <fullName evidence="4">DUF2807 domain-containing protein</fullName>
    </recommendedName>
</protein>
<keyword evidence="1" id="KW-0732">Signal</keyword>
<reference evidence="3" key="1">
    <citation type="journal article" date="2020" name="Mol. Plant Microbe">
        <title>Rhizobial microsymbionts of the narrowly endemic Oxytropis species growing in Kamchatka are characterized by significant genetic diversity and possess a set of genes that are associated with T3SS and T6SS secretion systems and can affect the development of symbiosis.</title>
        <authorList>
            <person name="Safronova V."/>
            <person name="Guro P."/>
            <person name="Sazanova A."/>
            <person name="Kuznetsova I."/>
            <person name="Belimov A."/>
            <person name="Yakubov V."/>
            <person name="Chirak E."/>
            <person name="Afonin A."/>
            <person name="Gogolev Y."/>
            <person name="Andronov E."/>
            <person name="Tikhonovich I."/>
        </authorList>
    </citation>
    <scope>NUCLEOTIDE SEQUENCE [LARGE SCALE GENOMIC DNA]</scope>
    <source>
        <strain evidence="3">583</strain>
    </source>
</reference>
<dbReference type="Proteomes" id="UP000515465">
    <property type="component" value="Chromosome"/>
</dbReference>
<feature type="signal peptide" evidence="1">
    <location>
        <begin position="1"/>
        <end position="17"/>
    </location>
</feature>
<sequence>MKSAILGLLSFGSAALASPASGDAGKTLDLAGVSAVVITGEASSVRLTTSASAPYQAMIGSRREGWFARWYSSWFADDCSLASDMKLEASTLRIDVAPASWLDPSDCRVEIYANIQPESSVSIDQAALQANMAGNFSSIAITSKAADVSLNGHASTVDLKGDALKANLAFGSVRKDENITITGKALDATLSFGQGAAINYSVTATASLVDSALANTAGAKPSVVIKGDFVRATIR</sequence>
<name>A0A7G6SRV1_9HYPH</name>
<dbReference type="EMBL" id="CP050296">
    <property type="protein sequence ID" value="QND57233.1"/>
    <property type="molecule type" value="Genomic_DNA"/>
</dbReference>
<evidence type="ECO:0000313" key="3">
    <source>
        <dbReference type="Proteomes" id="UP000515465"/>
    </source>
</evidence>
<evidence type="ECO:0008006" key="4">
    <source>
        <dbReference type="Google" id="ProtNLM"/>
    </source>
</evidence>
<dbReference type="RefSeq" id="WP_183463992.1">
    <property type="nucleotide sequence ID" value="NZ_CP050296.1"/>
</dbReference>
<gene>
    <name evidence="2" type="ORF">HB778_11870</name>
</gene>
<evidence type="ECO:0000313" key="2">
    <source>
        <dbReference type="EMBL" id="QND57233.1"/>
    </source>
</evidence>
<organism evidence="2 3">
    <name type="scientific">Mesorhizobium huakuii</name>
    <dbReference type="NCBI Taxonomy" id="28104"/>
    <lineage>
        <taxon>Bacteria</taxon>
        <taxon>Pseudomonadati</taxon>
        <taxon>Pseudomonadota</taxon>
        <taxon>Alphaproteobacteria</taxon>
        <taxon>Hyphomicrobiales</taxon>
        <taxon>Phyllobacteriaceae</taxon>
        <taxon>Mesorhizobium</taxon>
    </lineage>
</organism>
<dbReference type="AlphaFoldDB" id="A0A7G6SRV1"/>